<protein>
    <submittedName>
        <fullName evidence="2">Choline kinase</fullName>
    </submittedName>
    <submittedName>
        <fullName evidence="1">Phosphotransferase</fullName>
    </submittedName>
</protein>
<dbReference type="PANTHER" id="PTHR40086">
    <property type="entry name" value="PHOSPHOTRANSFERASE YTMP-RELATED"/>
    <property type="match status" value="1"/>
</dbReference>
<proteinExistence type="predicted"/>
<keyword evidence="1" id="KW-0808">Transferase</keyword>
<dbReference type="EMBL" id="CAASRX010000010">
    <property type="protein sequence ID" value="VNH01593.1"/>
    <property type="molecule type" value="Genomic_DNA"/>
</dbReference>
<comment type="caution">
    <text evidence="1">The sequence shown here is derived from an EMBL/GenBank/DDBJ whole genome shotgun (WGS) entry which is preliminary data.</text>
</comment>
<dbReference type="PANTHER" id="PTHR40086:SF1">
    <property type="entry name" value="CELL CYCLE REGULATOR CCRZ"/>
    <property type="match status" value="1"/>
</dbReference>
<dbReference type="Pfam" id="PF01633">
    <property type="entry name" value="Choline_kinase"/>
    <property type="match status" value="1"/>
</dbReference>
<evidence type="ECO:0000313" key="1">
    <source>
        <dbReference type="EMBL" id="MTV88983.1"/>
    </source>
</evidence>
<organism evidence="1 4">
    <name type="scientific">Streptococcus pneumoniae</name>
    <dbReference type="NCBI Taxonomy" id="1313"/>
    <lineage>
        <taxon>Bacteria</taxon>
        <taxon>Bacillati</taxon>
        <taxon>Bacillota</taxon>
        <taxon>Bacilli</taxon>
        <taxon>Lactobacillales</taxon>
        <taxon>Streptococcaceae</taxon>
        <taxon>Streptococcus</taxon>
    </lineage>
</organism>
<dbReference type="CDD" id="cd05151">
    <property type="entry name" value="ChoK-like"/>
    <property type="match status" value="1"/>
</dbReference>
<evidence type="ECO:0000313" key="3">
    <source>
        <dbReference type="Proteomes" id="UP000310818"/>
    </source>
</evidence>
<dbReference type="GO" id="GO:0016301">
    <property type="term" value="F:kinase activity"/>
    <property type="evidence" value="ECO:0007669"/>
    <property type="project" value="UniProtKB-KW"/>
</dbReference>
<dbReference type="SUPFAM" id="SSF56112">
    <property type="entry name" value="Protein kinase-like (PK-like)"/>
    <property type="match status" value="1"/>
</dbReference>
<evidence type="ECO:0000313" key="2">
    <source>
        <dbReference type="EMBL" id="VNH01593.1"/>
    </source>
</evidence>
<gene>
    <name evidence="1" type="ORF">GM544_00325</name>
    <name evidence="2" type="ORF">SAMEA3353485_01071</name>
</gene>
<reference evidence="1 4" key="2">
    <citation type="submission" date="2019-11" db="EMBL/GenBank/DDBJ databases">
        <title>Growth characteristics of pneumococcus vary with the chemical composition of the capsule and with environmental conditions.</title>
        <authorList>
            <person name="Tothpal A."/>
            <person name="Desobry K."/>
            <person name="Joshi S."/>
            <person name="Wyllie A.L."/>
            <person name="Weinberger D.M."/>
        </authorList>
    </citation>
    <scope>NUCLEOTIDE SEQUENCE [LARGE SCALE GENOMIC DNA]</scope>
    <source>
        <strain evidence="1">Pnumococcus15C</strain>
        <strain evidence="4">pnumococcus15C</strain>
    </source>
</reference>
<name>A0A062WSA2_STREE</name>
<keyword evidence="2" id="KW-0418">Kinase</keyword>
<dbReference type="FunFam" id="3.90.1200.10:FF:000021">
    <property type="entry name" value="Choline kinase"/>
    <property type="match status" value="1"/>
</dbReference>
<sequence>MEKIIKEKISSLLSQEEEVLSVEQLGGMTNQNYLAKTTNKQYIVKFFGKGTEKLINRQDEKYNLELLKDLGLDVKNYLFDIEAGIKVNEYIESAITLDSTSIKTKFDKIAPILQTIHTSAKELRGEFAPFEEIKKYESLIEEQIPYANYESVRNAVFSLEKRLADLGVDRKSCHIDLVPENFIESPQGRLYLIDWEYSSMNDPMWDLAALFLESEFTSQEEETFLSHYESDQTPVSHEKIAIYKILQDTIWSLWTVYKEEQGADFGDYGVNRYQRAVKGLASYGGSDEK</sequence>
<reference evidence="2 3" key="1">
    <citation type="submission" date="2019-04" db="EMBL/GenBank/DDBJ databases">
        <authorList>
            <consortium name="Pathogen Informatics"/>
        </authorList>
    </citation>
    <scope>NUCLEOTIDE SEQUENCE [LARGE SCALE GENOMIC DNA]</scope>
    <source>
        <strain evidence="2 3">GPSC211</strain>
    </source>
</reference>
<evidence type="ECO:0000313" key="4">
    <source>
        <dbReference type="Proteomes" id="UP000476212"/>
    </source>
</evidence>
<dbReference type="Proteomes" id="UP000310818">
    <property type="component" value="Unassembled WGS sequence"/>
</dbReference>
<dbReference type="AlphaFoldDB" id="A0A062WSA2"/>
<dbReference type="EMBL" id="WNIB01000001">
    <property type="protein sequence ID" value="MTV88983.1"/>
    <property type="molecule type" value="Genomic_DNA"/>
</dbReference>
<dbReference type="RefSeq" id="WP_000411205.1">
    <property type="nucleotide sequence ID" value="NZ_AP018936.1"/>
</dbReference>
<dbReference type="Proteomes" id="UP000476212">
    <property type="component" value="Unassembled WGS sequence"/>
</dbReference>
<dbReference type="Gene3D" id="3.90.1200.10">
    <property type="match status" value="1"/>
</dbReference>
<accession>A0A062WSA2</accession>
<dbReference type="InterPro" id="IPR011009">
    <property type="entry name" value="Kinase-like_dom_sf"/>
</dbReference>
<dbReference type="InterPro" id="IPR052077">
    <property type="entry name" value="CcrZ_PhaseVar_Mediator"/>
</dbReference>
<dbReference type="Gene3D" id="3.30.200.20">
    <property type="entry name" value="Phosphorylase Kinase, domain 1"/>
    <property type="match status" value="1"/>
</dbReference>